<name>A0A0H5RCU6_9EUKA</name>
<evidence type="ECO:0000313" key="1">
    <source>
        <dbReference type="EMBL" id="CRZ12095.1"/>
    </source>
</evidence>
<organism evidence="1">
    <name type="scientific">Spongospora subterranea</name>
    <dbReference type="NCBI Taxonomy" id="70186"/>
    <lineage>
        <taxon>Eukaryota</taxon>
        <taxon>Sar</taxon>
        <taxon>Rhizaria</taxon>
        <taxon>Endomyxa</taxon>
        <taxon>Phytomyxea</taxon>
        <taxon>Plasmodiophorida</taxon>
        <taxon>Plasmodiophoridae</taxon>
        <taxon>Spongospora</taxon>
    </lineage>
</organism>
<feature type="non-terminal residue" evidence="1">
    <location>
        <position position="1"/>
    </location>
</feature>
<proteinExistence type="predicted"/>
<sequence length="184" mass="20669">WVRNGAQPVLKLVPAITIVLKSIRPGMNENGPDLALSIRNWLKNNKICSCDTSLDWLRTYIYIYILFLKLVLSRTVRCRQRHLCSAHSAQPVCSQIPHRIASIFERSSLAFHCGIELDFSFTKYNRLELASCHFPQHSFNLRVIEYGHLQVGCHDNFCCCHGAPGGSNQQSLVSDAIAGLGICI</sequence>
<reference evidence="1" key="1">
    <citation type="submission" date="2015-04" db="EMBL/GenBank/DDBJ databases">
        <title>The genome sequence of the plant pathogenic Rhizarian Plasmodiophora brassicae reveals insights in its biotrophic life cycle and the origin of chitin synthesis.</title>
        <authorList>
            <person name="Schwelm A."/>
            <person name="Fogelqvist J."/>
            <person name="Knaust A."/>
            <person name="Julke S."/>
            <person name="Lilja T."/>
            <person name="Dhandapani V."/>
            <person name="Bonilla-Rosso G."/>
            <person name="Karlsson M."/>
            <person name="Shevchenko A."/>
            <person name="Choi S.R."/>
            <person name="Kim H.G."/>
            <person name="Park J.Y."/>
            <person name="Lim Y.P."/>
            <person name="Ludwig-Muller J."/>
            <person name="Dixelius C."/>
        </authorList>
    </citation>
    <scope>NUCLEOTIDE SEQUENCE</scope>
    <source>
        <tissue evidence="1">Potato root galls</tissue>
    </source>
</reference>
<dbReference type="AlphaFoldDB" id="A0A0H5RCU6"/>
<protein>
    <submittedName>
        <fullName evidence="1">Uncharacterized protein</fullName>
    </submittedName>
</protein>
<accession>A0A0H5RCU6</accession>
<dbReference type="EMBL" id="HACM01011653">
    <property type="protein sequence ID" value="CRZ12095.1"/>
    <property type="molecule type" value="Transcribed_RNA"/>
</dbReference>